<dbReference type="Gene3D" id="3.40.630.30">
    <property type="match status" value="1"/>
</dbReference>
<dbReference type="InterPro" id="IPR016181">
    <property type="entry name" value="Acyl_CoA_acyltransferase"/>
</dbReference>
<dbReference type="PANTHER" id="PTHR31435:SF10">
    <property type="entry name" value="BSR4717 PROTEIN"/>
    <property type="match status" value="1"/>
</dbReference>
<reference evidence="2" key="1">
    <citation type="journal article" date="2021" name="PeerJ">
        <title>Extensive microbial diversity within the chicken gut microbiome revealed by metagenomics and culture.</title>
        <authorList>
            <person name="Gilroy R."/>
            <person name="Ravi A."/>
            <person name="Getino M."/>
            <person name="Pursley I."/>
            <person name="Horton D.L."/>
            <person name="Alikhan N.F."/>
            <person name="Baker D."/>
            <person name="Gharbi K."/>
            <person name="Hall N."/>
            <person name="Watson M."/>
            <person name="Adriaenssens E.M."/>
            <person name="Foster-Nyarko E."/>
            <person name="Jarju S."/>
            <person name="Secka A."/>
            <person name="Antonio M."/>
            <person name="Oren A."/>
            <person name="Chaudhuri R.R."/>
            <person name="La Ragione R."/>
            <person name="Hildebrand F."/>
            <person name="Pallen M.J."/>
        </authorList>
    </citation>
    <scope>NUCLEOTIDE SEQUENCE</scope>
    <source>
        <strain evidence="2">ChiGjej2B2-7701</strain>
    </source>
</reference>
<proteinExistence type="predicted"/>
<dbReference type="Pfam" id="PF14542">
    <property type="entry name" value="Acetyltransf_CG"/>
    <property type="match status" value="1"/>
</dbReference>
<accession>A0A921IN36</accession>
<protein>
    <submittedName>
        <fullName evidence="2">N-acetyltransferase</fullName>
    </submittedName>
</protein>
<dbReference type="SUPFAM" id="SSF55729">
    <property type="entry name" value="Acyl-CoA N-acyltransferases (Nat)"/>
    <property type="match status" value="1"/>
</dbReference>
<dbReference type="CDD" id="cd04301">
    <property type="entry name" value="NAT_SF"/>
    <property type="match status" value="1"/>
</dbReference>
<reference evidence="2" key="2">
    <citation type="submission" date="2021-09" db="EMBL/GenBank/DDBJ databases">
        <authorList>
            <person name="Gilroy R."/>
        </authorList>
    </citation>
    <scope>NUCLEOTIDE SEQUENCE</scope>
    <source>
        <strain evidence="2">ChiGjej2B2-7701</strain>
    </source>
</reference>
<dbReference type="InterPro" id="IPR045057">
    <property type="entry name" value="Gcn5-rel_NAT"/>
</dbReference>
<evidence type="ECO:0000313" key="2">
    <source>
        <dbReference type="EMBL" id="HJG29956.1"/>
    </source>
</evidence>
<dbReference type="Proteomes" id="UP000746751">
    <property type="component" value="Unassembled WGS sequence"/>
</dbReference>
<dbReference type="InterPro" id="IPR031165">
    <property type="entry name" value="GNAT_YJDJ"/>
</dbReference>
<organism evidence="2 3">
    <name type="scientific">Collinsella ihumii</name>
    <dbReference type="NCBI Taxonomy" id="1720204"/>
    <lineage>
        <taxon>Bacteria</taxon>
        <taxon>Bacillati</taxon>
        <taxon>Actinomycetota</taxon>
        <taxon>Coriobacteriia</taxon>
        <taxon>Coriobacteriales</taxon>
        <taxon>Coriobacteriaceae</taxon>
        <taxon>Collinsella</taxon>
    </lineage>
</organism>
<evidence type="ECO:0000313" key="3">
    <source>
        <dbReference type="Proteomes" id="UP000746751"/>
    </source>
</evidence>
<comment type="caution">
    <text evidence="2">The sequence shown here is derived from an EMBL/GenBank/DDBJ whole genome shotgun (WGS) entry which is preliminary data.</text>
</comment>
<sequence>MDTNQFEIHSNAVRYVDPEGTVLAEVTFPAEDGSVVNINHTFVDESLRGQGIAGKLLENVAQELEETGRRAHATCSYAVQWFEKHPERASLLAS</sequence>
<gene>
    <name evidence="2" type="ORF">K8U80_01005</name>
</gene>
<feature type="domain" description="N-acetyltransferase" evidence="1">
    <location>
        <begin position="1"/>
        <end position="93"/>
    </location>
</feature>
<dbReference type="EMBL" id="DYVF01000007">
    <property type="protein sequence ID" value="HJG29956.1"/>
    <property type="molecule type" value="Genomic_DNA"/>
</dbReference>
<dbReference type="PROSITE" id="PS51729">
    <property type="entry name" value="GNAT_YJDJ"/>
    <property type="match status" value="1"/>
</dbReference>
<dbReference type="AlphaFoldDB" id="A0A921IN36"/>
<evidence type="ECO:0000259" key="1">
    <source>
        <dbReference type="PROSITE" id="PS51729"/>
    </source>
</evidence>
<name>A0A921IN36_9ACTN</name>
<dbReference type="PANTHER" id="PTHR31435">
    <property type="entry name" value="PROTEIN NATD1"/>
    <property type="match status" value="1"/>
</dbReference>